<dbReference type="Proteomes" id="UP000826722">
    <property type="component" value="Chromosome"/>
</dbReference>
<proteinExistence type="predicted"/>
<evidence type="ECO:0000256" key="1">
    <source>
        <dbReference type="SAM" id="SignalP"/>
    </source>
</evidence>
<keyword evidence="1" id="KW-0732">Signal</keyword>
<dbReference type="Pfam" id="PF18914">
    <property type="entry name" value="DUF5666"/>
    <property type="match status" value="1"/>
</dbReference>
<organism evidence="3 4">
    <name type="scientific">Methyloradius palustris</name>
    <dbReference type="NCBI Taxonomy" id="2778876"/>
    <lineage>
        <taxon>Bacteria</taxon>
        <taxon>Pseudomonadati</taxon>
        <taxon>Pseudomonadota</taxon>
        <taxon>Betaproteobacteria</taxon>
        <taxon>Nitrosomonadales</taxon>
        <taxon>Methylophilaceae</taxon>
        <taxon>Methyloradius</taxon>
    </lineage>
</organism>
<protein>
    <recommendedName>
        <fullName evidence="2">DUF5666 domain-containing protein</fullName>
    </recommendedName>
</protein>
<dbReference type="KEGG" id="mpau:ZMTM_25060"/>
<evidence type="ECO:0000313" key="4">
    <source>
        <dbReference type="Proteomes" id="UP000826722"/>
    </source>
</evidence>
<evidence type="ECO:0000259" key="2">
    <source>
        <dbReference type="Pfam" id="PF18914"/>
    </source>
</evidence>
<feature type="domain" description="DUF5666" evidence="2">
    <location>
        <begin position="31"/>
        <end position="76"/>
    </location>
</feature>
<dbReference type="InterPro" id="IPR043724">
    <property type="entry name" value="DUF5666"/>
</dbReference>
<dbReference type="RefSeq" id="WP_221764258.1">
    <property type="nucleotide sequence ID" value="NZ_AP024110.1"/>
</dbReference>
<evidence type="ECO:0000313" key="3">
    <source>
        <dbReference type="EMBL" id="BCM26247.1"/>
    </source>
</evidence>
<reference evidence="3" key="1">
    <citation type="journal article" date="2021" name="Arch. Microbiol.">
        <title>Methyloradius palustris gen. nov., sp. nov., a methanol-oxidizing bacterium isolated from snow.</title>
        <authorList>
            <person name="Miyadera T."/>
            <person name="Kojima H."/>
            <person name="Fukui M."/>
        </authorList>
    </citation>
    <scope>NUCLEOTIDE SEQUENCE</scope>
    <source>
        <strain evidence="3">Zm11</strain>
    </source>
</reference>
<gene>
    <name evidence="3" type="ORF">ZMTM_25060</name>
</gene>
<feature type="chain" id="PRO_5034969631" description="DUF5666 domain-containing protein" evidence="1">
    <location>
        <begin position="27"/>
        <end position="95"/>
    </location>
</feature>
<name>A0A8D5K031_9PROT</name>
<dbReference type="EMBL" id="AP024110">
    <property type="protein sequence ID" value="BCM26247.1"/>
    <property type="molecule type" value="Genomic_DNA"/>
</dbReference>
<sequence>MNHSSSLLKAFAAGAGLLLLSSTAFASEEFYGRVESRPVENAGIWTISGQQVEVTDKTKIELDNGPLVVGSCAEVEHKKGVVKEIESAKPKKCEK</sequence>
<dbReference type="AlphaFoldDB" id="A0A8D5K031"/>
<feature type="signal peptide" evidence="1">
    <location>
        <begin position="1"/>
        <end position="26"/>
    </location>
</feature>
<accession>A0A8D5K031</accession>
<keyword evidence="4" id="KW-1185">Reference proteome</keyword>